<proteinExistence type="predicted"/>
<accession>A0ABV9QHC0</accession>
<dbReference type="EMBL" id="JBHSHL010000003">
    <property type="protein sequence ID" value="MFC4803712.1"/>
    <property type="molecule type" value="Genomic_DNA"/>
</dbReference>
<reference evidence="3" key="1">
    <citation type="journal article" date="2019" name="Int. J. Syst. Evol. Microbiol.">
        <title>The Global Catalogue of Microorganisms (GCM) 10K type strain sequencing project: providing services to taxonomists for standard genome sequencing and annotation.</title>
        <authorList>
            <consortium name="The Broad Institute Genomics Platform"/>
            <consortium name="The Broad Institute Genome Sequencing Center for Infectious Disease"/>
            <person name="Wu L."/>
            <person name="Ma J."/>
        </authorList>
    </citation>
    <scope>NUCLEOTIDE SEQUENCE [LARGE SCALE GENOMIC DNA]</scope>
    <source>
        <strain evidence="3">CCUG 46385</strain>
    </source>
</reference>
<dbReference type="SUPFAM" id="SSF54593">
    <property type="entry name" value="Glyoxalase/Bleomycin resistance protein/Dihydroxybiphenyl dioxygenase"/>
    <property type="match status" value="1"/>
</dbReference>
<dbReference type="InterPro" id="IPR029068">
    <property type="entry name" value="Glyas_Bleomycin-R_OHBP_Dase"/>
</dbReference>
<dbReference type="CDD" id="cd06587">
    <property type="entry name" value="VOC"/>
    <property type="match status" value="1"/>
</dbReference>
<gene>
    <name evidence="2" type="ORF">ACFO4R_01325</name>
</gene>
<dbReference type="InterPro" id="IPR037523">
    <property type="entry name" value="VOC_core"/>
</dbReference>
<dbReference type="InterPro" id="IPR004360">
    <property type="entry name" value="Glyas_Fos-R_dOase_dom"/>
</dbReference>
<comment type="caution">
    <text evidence="2">The sequence shown here is derived from an EMBL/GenBank/DDBJ whole genome shotgun (WGS) entry which is preliminary data.</text>
</comment>
<evidence type="ECO:0000313" key="3">
    <source>
        <dbReference type="Proteomes" id="UP001595916"/>
    </source>
</evidence>
<feature type="domain" description="VOC" evidence="1">
    <location>
        <begin position="4"/>
        <end position="114"/>
    </location>
</feature>
<evidence type="ECO:0000259" key="1">
    <source>
        <dbReference type="PROSITE" id="PS51819"/>
    </source>
</evidence>
<evidence type="ECO:0000313" key="2">
    <source>
        <dbReference type="EMBL" id="MFC4803712.1"/>
    </source>
</evidence>
<protein>
    <submittedName>
        <fullName evidence="2">VOC family protein</fullName>
    </submittedName>
</protein>
<dbReference type="PROSITE" id="PS51819">
    <property type="entry name" value="VOC"/>
    <property type="match status" value="1"/>
</dbReference>
<sequence>MLQVLSQITFLNYKNLQKAVDLFEEVLGFERILDAGWVCVWRSADKAFVGAVEKKEPSEGVLLSFTVEHIEEVYDEVSRLRVTELTRIEKVGELPMKSFFFRDEEGHSFEIQQFESEEWKALFE</sequence>
<dbReference type="Gene3D" id="3.10.180.10">
    <property type="entry name" value="2,3-Dihydroxybiphenyl 1,2-Dioxygenase, domain 1"/>
    <property type="match status" value="1"/>
</dbReference>
<dbReference type="RefSeq" id="WP_379787163.1">
    <property type="nucleotide sequence ID" value="NZ_JBHSHL010000003.1"/>
</dbReference>
<dbReference type="Proteomes" id="UP001595916">
    <property type="component" value="Unassembled WGS sequence"/>
</dbReference>
<keyword evidence="3" id="KW-1185">Reference proteome</keyword>
<dbReference type="Pfam" id="PF00903">
    <property type="entry name" value="Glyoxalase"/>
    <property type="match status" value="1"/>
</dbReference>
<organism evidence="2 3">
    <name type="scientific">Filifactor villosus</name>
    <dbReference type="NCBI Taxonomy" id="29374"/>
    <lineage>
        <taxon>Bacteria</taxon>
        <taxon>Bacillati</taxon>
        <taxon>Bacillota</taxon>
        <taxon>Clostridia</taxon>
        <taxon>Peptostreptococcales</taxon>
        <taxon>Filifactoraceae</taxon>
        <taxon>Filifactor</taxon>
    </lineage>
</organism>
<name>A0ABV9QHC0_9FIRM</name>